<keyword evidence="3" id="KW-1185">Reference proteome</keyword>
<dbReference type="AlphaFoldDB" id="A0A385Z8S8"/>
<dbReference type="OrthoDB" id="5567704at2"/>
<organism evidence="2 3">
    <name type="scientific">Pseudomonas cavernae</name>
    <dbReference type="NCBI Taxonomy" id="2320867"/>
    <lineage>
        <taxon>Bacteria</taxon>
        <taxon>Pseudomonadati</taxon>
        <taxon>Pseudomonadota</taxon>
        <taxon>Gammaproteobacteria</taxon>
        <taxon>Pseudomonadales</taxon>
        <taxon>Pseudomonadaceae</taxon>
        <taxon>Pseudomonas</taxon>
    </lineage>
</organism>
<feature type="coiled-coil region" evidence="1">
    <location>
        <begin position="74"/>
        <end position="101"/>
    </location>
</feature>
<keyword evidence="1" id="KW-0175">Coiled coil</keyword>
<evidence type="ECO:0000256" key="1">
    <source>
        <dbReference type="SAM" id="Coils"/>
    </source>
</evidence>
<dbReference type="EMBL" id="CP032419">
    <property type="protein sequence ID" value="AYC34513.1"/>
    <property type="molecule type" value="Genomic_DNA"/>
</dbReference>
<proteinExistence type="predicted"/>
<protein>
    <submittedName>
        <fullName evidence="2">Chaperone modulatory protein CbpM</fullName>
    </submittedName>
</protein>
<gene>
    <name evidence="2" type="ORF">D3880_19995</name>
</gene>
<evidence type="ECO:0000313" key="3">
    <source>
        <dbReference type="Proteomes" id="UP000265560"/>
    </source>
</evidence>
<reference evidence="3" key="1">
    <citation type="submission" date="2018-09" db="EMBL/GenBank/DDBJ databases">
        <authorList>
            <person name="Zhu H."/>
        </authorList>
    </citation>
    <scope>NUCLEOTIDE SEQUENCE [LARGE SCALE GENOMIC DNA]</scope>
    <source>
        <strain evidence="3">K2W31S-8</strain>
    </source>
</reference>
<dbReference type="KEGG" id="pcav:D3880_19995"/>
<accession>A0A385Z8S8</accession>
<dbReference type="Proteomes" id="UP000265560">
    <property type="component" value="Chromosome"/>
</dbReference>
<name>A0A385Z8S8_9PSED</name>
<sequence>MRSRLIIQFNLHEFCQCAELSTECLYEIVEHGIVEPSGSQPEDWLFDATALAIAKRAARLRRDLDIEWAGIALALNLLEELEQLRTENSRLRQRLSRFEVE</sequence>
<dbReference type="RefSeq" id="WP_119895166.1">
    <property type="nucleotide sequence ID" value="NZ_CP032419.1"/>
</dbReference>
<evidence type="ECO:0000313" key="2">
    <source>
        <dbReference type="EMBL" id="AYC34513.1"/>
    </source>
</evidence>
<dbReference type="Pfam" id="PF13591">
    <property type="entry name" value="MerR_2"/>
    <property type="match status" value="1"/>
</dbReference>
<dbReference type="Gene3D" id="1.10.1660.10">
    <property type="match status" value="1"/>
</dbReference>